<evidence type="ECO:0000256" key="1">
    <source>
        <dbReference type="SAM" id="MobiDB-lite"/>
    </source>
</evidence>
<dbReference type="EMBL" id="CP158165">
    <property type="protein sequence ID" value="XBV27265.1"/>
    <property type="molecule type" value="Genomic_DNA"/>
</dbReference>
<keyword evidence="2" id="KW-0732">Signal</keyword>
<evidence type="ECO:0000256" key="2">
    <source>
        <dbReference type="SAM" id="SignalP"/>
    </source>
</evidence>
<feature type="chain" id="PRO_5043627508" evidence="2">
    <location>
        <begin position="31"/>
        <end position="86"/>
    </location>
</feature>
<gene>
    <name evidence="3" type="ORF">ABN611_12740</name>
</gene>
<protein>
    <submittedName>
        <fullName evidence="3">Uncharacterized protein</fullName>
    </submittedName>
</protein>
<reference evidence="3" key="1">
    <citation type="submission" date="2024-06" db="EMBL/GenBank/DDBJ databases">
        <title>Kribbella sp. strain HUAS MG21 genome sequences.</title>
        <authorList>
            <person name="Mo P."/>
        </authorList>
    </citation>
    <scope>NUCLEOTIDE SEQUENCE</scope>
    <source>
        <strain evidence="3">HUAS MG21</strain>
    </source>
</reference>
<feature type="signal peptide" evidence="2">
    <location>
        <begin position="1"/>
        <end position="30"/>
    </location>
</feature>
<sequence>MTGRRARVAARTVAALAAAVVLVPSGSALADNIEPQPTDWPTVKPVEQGNAAEPQPSDWPTVPATGDTGQAVEPQPVDWPTPEGEN</sequence>
<dbReference type="AlphaFoldDB" id="A0AAU7TKJ1"/>
<name>A0AAU7TKJ1_9ACTN</name>
<accession>A0AAU7TKJ1</accession>
<dbReference type="RefSeq" id="WP_350280053.1">
    <property type="nucleotide sequence ID" value="NZ_CP158165.1"/>
</dbReference>
<evidence type="ECO:0000313" key="3">
    <source>
        <dbReference type="EMBL" id="XBV27265.1"/>
    </source>
</evidence>
<feature type="region of interest" description="Disordered" evidence="1">
    <location>
        <begin position="29"/>
        <end position="86"/>
    </location>
</feature>
<organism evidence="3">
    <name type="scientific">Kribbella sp. HUAS MG21</name>
    <dbReference type="NCBI Taxonomy" id="3160966"/>
    <lineage>
        <taxon>Bacteria</taxon>
        <taxon>Bacillati</taxon>
        <taxon>Actinomycetota</taxon>
        <taxon>Actinomycetes</taxon>
        <taxon>Propionibacteriales</taxon>
        <taxon>Kribbellaceae</taxon>
        <taxon>Kribbella</taxon>
    </lineage>
</organism>
<proteinExistence type="predicted"/>